<reference evidence="2" key="1">
    <citation type="submission" date="2018-12" db="EMBL/GenBank/DDBJ databases">
        <title>Draft genome sequence of Flaovobacterium columnare BGFS27 isolated from channel catfish in Alabama.</title>
        <authorList>
            <person name="Cai W."/>
            <person name="Arias C."/>
        </authorList>
    </citation>
    <scope>NUCLEOTIDE SEQUENCE [LARGE SCALE GENOMIC DNA]</scope>
    <source>
        <strain evidence="2">BGFS27</strain>
    </source>
</reference>
<evidence type="ECO:0000313" key="2">
    <source>
        <dbReference type="EMBL" id="RVU88013.1"/>
    </source>
</evidence>
<dbReference type="RefSeq" id="WP_127822013.1">
    <property type="nucleotide sequence ID" value="NZ_RWGX02000016.1"/>
</dbReference>
<accession>A0AA94JPN1</accession>
<feature type="transmembrane region" description="Helical" evidence="1">
    <location>
        <begin position="37"/>
        <end position="58"/>
    </location>
</feature>
<keyword evidence="1" id="KW-0472">Membrane</keyword>
<keyword evidence="1" id="KW-1133">Transmembrane helix</keyword>
<name>A0AA94JPN1_9FLAO</name>
<dbReference type="AlphaFoldDB" id="A0AA94JPN1"/>
<feature type="transmembrane region" description="Helical" evidence="1">
    <location>
        <begin position="300"/>
        <end position="321"/>
    </location>
</feature>
<sequence>MKKYTKYITLITIGLILTILFWKYPAPHNRILNIQNYLITVGGIISAFVIAYLSAKIFNIKTDRDNRQTQIDKLGERLTAFRQLLYFVMHSRDFWVRYDDIAKFKKEYPGFDYERLRGSGEDPLRYKFHLEQTEISQGTISLYTAMEAIYDKEEKYLIPWAYERTATERYNIDDLSKYHEPCNQIWYYLDGRYAKHGVGLFNDEGLNRMDIENFQERLSIADIRQKGKDFHRVLLASLGSEFYEFVIPKMAELINQNTGVPKGLLKTFYSLLSIMLFGVLLPIILQSISVNKCIDTTLTLIFVNLTTLSLVYFLFEFYDLLKDEIDTNKKSSC</sequence>
<evidence type="ECO:0000256" key="1">
    <source>
        <dbReference type="SAM" id="Phobius"/>
    </source>
</evidence>
<comment type="caution">
    <text evidence="2">The sequence shown here is derived from an EMBL/GenBank/DDBJ whole genome shotgun (WGS) entry which is preliminary data.</text>
</comment>
<proteinExistence type="predicted"/>
<organism evidence="2">
    <name type="scientific">Flavobacterium columnare</name>
    <dbReference type="NCBI Taxonomy" id="996"/>
    <lineage>
        <taxon>Bacteria</taxon>
        <taxon>Pseudomonadati</taxon>
        <taxon>Bacteroidota</taxon>
        <taxon>Flavobacteriia</taxon>
        <taxon>Flavobacteriales</taxon>
        <taxon>Flavobacteriaceae</taxon>
        <taxon>Flavobacterium</taxon>
    </lineage>
</organism>
<dbReference type="EMBL" id="RWGX01000004">
    <property type="protein sequence ID" value="RVU88013.1"/>
    <property type="molecule type" value="Genomic_DNA"/>
</dbReference>
<keyword evidence="1" id="KW-0812">Transmembrane</keyword>
<feature type="transmembrane region" description="Helical" evidence="1">
    <location>
        <begin position="7"/>
        <end position="25"/>
    </location>
</feature>
<protein>
    <submittedName>
        <fullName evidence="2">Uncharacterized protein</fullName>
    </submittedName>
</protein>
<feature type="transmembrane region" description="Helical" evidence="1">
    <location>
        <begin position="268"/>
        <end position="288"/>
    </location>
</feature>
<gene>
    <name evidence="2" type="ORF">EJB19_07330</name>
</gene>